<accession>A0ABR0FXA3</accession>
<comment type="caution">
    <text evidence="1">The sequence shown here is derived from an EMBL/GenBank/DDBJ whole genome shotgun (WGS) entry which is preliminary data.</text>
</comment>
<gene>
    <name evidence="1" type="ORF">QC761_107240</name>
</gene>
<keyword evidence="2" id="KW-1185">Reference proteome</keyword>
<organism evidence="1 2">
    <name type="scientific">Podospora bellae-mahoneyi</name>
    <dbReference type="NCBI Taxonomy" id="2093777"/>
    <lineage>
        <taxon>Eukaryota</taxon>
        <taxon>Fungi</taxon>
        <taxon>Dikarya</taxon>
        <taxon>Ascomycota</taxon>
        <taxon>Pezizomycotina</taxon>
        <taxon>Sordariomycetes</taxon>
        <taxon>Sordariomycetidae</taxon>
        <taxon>Sordariales</taxon>
        <taxon>Podosporaceae</taxon>
        <taxon>Podospora</taxon>
    </lineage>
</organism>
<dbReference type="Proteomes" id="UP001322138">
    <property type="component" value="Unassembled WGS sequence"/>
</dbReference>
<evidence type="ECO:0000313" key="1">
    <source>
        <dbReference type="EMBL" id="KAK4648118.1"/>
    </source>
</evidence>
<evidence type="ECO:0000313" key="2">
    <source>
        <dbReference type="Proteomes" id="UP001322138"/>
    </source>
</evidence>
<dbReference type="EMBL" id="JAFFGZ010000001">
    <property type="protein sequence ID" value="KAK4648118.1"/>
    <property type="molecule type" value="Genomic_DNA"/>
</dbReference>
<sequence length="242" mass="27310">MTANMRSHHLVETPTSLVCSTLRSRQPWTTVATMLMQSDSRKWRESTLQSHDISLVVEQEHAEVFQVYKFILISPDDVETGEPTAKARITQLGRDLGDAKAGVIFLLDQENEKEHGDAIKAFMSLQIKLMDVHPSVPILPLTSFDALPSTLKTFQRGYSEGLDDGIQQQVNIDVSRDLLGCCSAGERQLSRQAVDTMSQSGEFFSFRELLVDGQLAEREGQDRMHDVLGPEDGKRFVRFWLR</sequence>
<reference evidence="1 2" key="1">
    <citation type="journal article" date="2023" name="bioRxiv">
        <title>High-quality genome assemblies of four members of thePodospora anserinaspecies complex.</title>
        <authorList>
            <person name="Ament-Velasquez S.L."/>
            <person name="Vogan A.A."/>
            <person name="Wallerman O."/>
            <person name="Hartmann F."/>
            <person name="Gautier V."/>
            <person name="Silar P."/>
            <person name="Giraud T."/>
            <person name="Johannesson H."/>
        </authorList>
    </citation>
    <scope>NUCLEOTIDE SEQUENCE [LARGE SCALE GENOMIC DNA]</scope>
    <source>
        <strain evidence="1 2">CBS 112042</strain>
    </source>
</reference>
<dbReference type="RefSeq" id="XP_062737094.1">
    <property type="nucleotide sequence ID" value="XM_062873995.1"/>
</dbReference>
<name>A0ABR0FXA3_9PEZI</name>
<dbReference type="GeneID" id="87893477"/>
<proteinExistence type="predicted"/>
<protein>
    <submittedName>
        <fullName evidence="1">Uncharacterized protein</fullName>
    </submittedName>
</protein>